<dbReference type="GO" id="GO:0061630">
    <property type="term" value="F:ubiquitin protein ligase activity"/>
    <property type="evidence" value="ECO:0007669"/>
    <property type="project" value="TreeGrafter"/>
</dbReference>
<dbReference type="SUPFAM" id="SSF159034">
    <property type="entry name" value="Mib/herc2 domain-like"/>
    <property type="match status" value="1"/>
</dbReference>
<dbReference type="InterPro" id="IPR037252">
    <property type="entry name" value="Mib_Herc2_sf"/>
</dbReference>
<dbReference type="Proteomes" id="UP001075354">
    <property type="component" value="Chromosome 1"/>
</dbReference>
<keyword evidence="8" id="KW-1185">Reference proteome</keyword>
<keyword evidence="3" id="KW-0862">Zinc</keyword>
<accession>A0AAV7XXF8</accession>
<evidence type="ECO:0000259" key="6">
    <source>
        <dbReference type="PROSITE" id="PS51416"/>
    </source>
</evidence>
<feature type="domain" description="MIB/HERC2" evidence="6">
    <location>
        <begin position="281"/>
        <end position="356"/>
    </location>
</feature>
<dbReference type="GO" id="GO:0008270">
    <property type="term" value="F:zinc ion binding"/>
    <property type="evidence" value="ECO:0007669"/>
    <property type="project" value="UniProtKB-KW"/>
</dbReference>
<dbReference type="Pfam" id="PF14634">
    <property type="entry name" value="zf-RING_5"/>
    <property type="match status" value="1"/>
</dbReference>
<dbReference type="InterPro" id="IPR001841">
    <property type="entry name" value="Znf_RING"/>
</dbReference>
<dbReference type="PANTHER" id="PTHR25462">
    <property type="entry name" value="BONUS, ISOFORM C-RELATED"/>
    <property type="match status" value="1"/>
</dbReference>
<reference evidence="7" key="1">
    <citation type="submission" date="2022-12" db="EMBL/GenBank/DDBJ databases">
        <title>Chromosome-level genome assembly of the bean flower thrips Megalurothrips usitatus.</title>
        <authorList>
            <person name="Ma L."/>
            <person name="Liu Q."/>
            <person name="Li H."/>
            <person name="Cai W."/>
        </authorList>
    </citation>
    <scope>NUCLEOTIDE SEQUENCE</scope>
    <source>
        <strain evidence="7">Cailab_2022a</strain>
    </source>
</reference>
<dbReference type="SMART" id="SM00184">
    <property type="entry name" value="RING"/>
    <property type="match status" value="1"/>
</dbReference>
<dbReference type="Gene3D" id="3.30.40.10">
    <property type="entry name" value="Zinc/RING finger domain, C3HC4 (zinc finger)"/>
    <property type="match status" value="1"/>
</dbReference>
<dbReference type="PROSITE" id="PS51416">
    <property type="entry name" value="MIB_HERC2"/>
    <property type="match status" value="1"/>
</dbReference>
<dbReference type="Gene3D" id="2.30.30.40">
    <property type="entry name" value="SH3 Domains"/>
    <property type="match status" value="1"/>
</dbReference>
<evidence type="ECO:0000256" key="1">
    <source>
        <dbReference type="ARBA" id="ARBA00022723"/>
    </source>
</evidence>
<dbReference type="PANTHER" id="PTHR25462:SF296">
    <property type="entry name" value="MEIOTIC P26, ISOFORM F"/>
    <property type="match status" value="1"/>
</dbReference>
<dbReference type="InterPro" id="IPR017907">
    <property type="entry name" value="Znf_RING_CS"/>
</dbReference>
<gene>
    <name evidence="7" type="ORF">ONE63_000110</name>
</gene>
<evidence type="ECO:0000313" key="7">
    <source>
        <dbReference type="EMBL" id="KAJ1531430.1"/>
    </source>
</evidence>
<dbReference type="GO" id="GO:0005654">
    <property type="term" value="C:nucleoplasm"/>
    <property type="evidence" value="ECO:0007669"/>
    <property type="project" value="TreeGrafter"/>
</dbReference>
<dbReference type="InterPro" id="IPR010606">
    <property type="entry name" value="Mib_Herc2"/>
</dbReference>
<evidence type="ECO:0000256" key="2">
    <source>
        <dbReference type="ARBA" id="ARBA00022771"/>
    </source>
</evidence>
<dbReference type="SUPFAM" id="SSF57850">
    <property type="entry name" value="RING/U-box"/>
    <property type="match status" value="1"/>
</dbReference>
<comment type="caution">
    <text evidence="7">The sequence shown here is derived from an EMBL/GenBank/DDBJ whole genome shotgun (WGS) entry which is preliminary data.</text>
</comment>
<evidence type="ECO:0000256" key="4">
    <source>
        <dbReference type="PROSITE-ProRule" id="PRU00175"/>
    </source>
</evidence>
<keyword evidence="1" id="KW-0479">Metal-binding</keyword>
<evidence type="ECO:0000259" key="5">
    <source>
        <dbReference type="PROSITE" id="PS50089"/>
    </source>
</evidence>
<feature type="domain" description="RING-type" evidence="5">
    <location>
        <begin position="3"/>
        <end position="43"/>
    </location>
</feature>
<dbReference type="InterPro" id="IPR013083">
    <property type="entry name" value="Znf_RING/FYVE/PHD"/>
</dbReference>
<sequence>MECAICMEPHDSEQRRPKILPCGHTFCLRCLERQGDNSCATCRKEFQGPPANLIDNFLAHNDGSRRPPAGARRVWCRQCRQEAGEQCLDEHQVCSLRKARAEQVQPRLESLRRGAASLGRVRAVLQGGALQPLLADCADRLRRQEAGLAAVRERLEAALEADAAVWEQANEAAGEDAAAALSESAGRLLDILADPTATCSLAVRRGPEAPEGGAQGAAWRGCVRLQEDELARMLLCRLLCAGQLQQQDQEGEDVGERGDVAEVQEPAPRWEERANEKGEMSCEEMAAAMKVGSRVVRGRDWPQGWTHDGTPPGPGTVTKVDRADGRVRVKWDRGLRVDWHSMGLNGRYDLRLLPPPLTAQTLVGLHCDVAPSWSMLVLQRAAASVEVLHVVGPQEQHLRVVRAMPKLRELHVALPRATVRELEQVLAVPELAGLEAHCPLDSPLAGLRCRLPAAGLQWLRTAVYPLSAALALVRAHAATLRELQLLAASEQPYGCPDLAAELRTCGLRQLRRLVLLRRTLDAVPCRHTVDTCRRQKIGVWEALVSTGPVVEVLCNMCDDVK</sequence>
<dbReference type="EMBL" id="JAPTSV010000001">
    <property type="protein sequence ID" value="KAJ1531430.1"/>
    <property type="molecule type" value="Genomic_DNA"/>
</dbReference>
<proteinExistence type="predicted"/>
<evidence type="ECO:0000256" key="3">
    <source>
        <dbReference type="ARBA" id="ARBA00022833"/>
    </source>
</evidence>
<keyword evidence="2 4" id="KW-0863">Zinc-finger</keyword>
<dbReference type="PROSITE" id="PS00518">
    <property type="entry name" value="ZF_RING_1"/>
    <property type="match status" value="1"/>
</dbReference>
<dbReference type="AlphaFoldDB" id="A0AAV7XXF8"/>
<dbReference type="InterPro" id="IPR047153">
    <property type="entry name" value="TRIM45/56/19-like"/>
</dbReference>
<organism evidence="7 8">
    <name type="scientific">Megalurothrips usitatus</name>
    <name type="common">bean blossom thrips</name>
    <dbReference type="NCBI Taxonomy" id="439358"/>
    <lineage>
        <taxon>Eukaryota</taxon>
        <taxon>Metazoa</taxon>
        <taxon>Ecdysozoa</taxon>
        <taxon>Arthropoda</taxon>
        <taxon>Hexapoda</taxon>
        <taxon>Insecta</taxon>
        <taxon>Pterygota</taxon>
        <taxon>Neoptera</taxon>
        <taxon>Paraneoptera</taxon>
        <taxon>Thysanoptera</taxon>
        <taxon>Terebrantia</taxon>
        <taxon>Thripoidea</taxon>
        <taxon>Thripidae</taxon>
        <taxon>Megalurothrips</taxon>
    </lineage>
</organism>
<dbReference type="GO" id="GO:0016567">
    <property type="term" value="P:protein ubiquitination"/>
    <property type="evidence" value="ECO:0007669"/>
    <property type="project" value="InterPro"/>
</dbReference>
<protein>
    <recommendedName>
        <fullName evidence="9">E3 ubiquitin-protein ligase TRIM32-like</fullName>
    </recommendedName>
</protein>
<evidence type="ECO:0000313" key="8">
    <source>
        <dbReference type="Proteomes" id="UP001075354"/>
    </source>
</evidence>
<dbReference type="PROSITE" id="PS50089">
    <property type="entry name" value="ZF_RING_2"/>
    <property type="match status" value="1"/>
</dbReference>
<name>A0AAV7XXF8_9NEOP</name>
<evidence type="ECO:0008006" key="9">
    <source>
        <dbReference type="Google" id="ProtNLM"/>
    </source>
</evidence>